<dbReference type="Pfam" id="PF00258">
    <property type="entry name" value="Flavodoxin_1"/>
    <property type="match status" value="1"/>
</dbReference>
<dbReference type="Gene3D" id="3.40.50.360">
    <property type="match status" value="1"/>
</dbReference>
<dbReference type="NCBIfam" id="TIGR01753">
    <property type="entry name" value="flav_short"/>
    <property type="match status" value="1"/>
</dbReference>
<evidence type="ECO:0000256" key="5">
    <source>
        <dbReference type="ARBA" id="ARBA00022630"/>
    </source>
</evidence>
<organism evidence="10 11">
    <name type="scientific">Hallerella porci</name>
    <dbReference type="NCBI Taxonomy" id="1945871"/>
    <lineage>
        <taxon>Bacteria</taxon>
        <taxon>Pseudomonadati</taxon>
        <taxon>Fibrobacterota</taxon>
        <taxon>Fibrobacteria</taxon>
        <taxon>Fibrobacterales</taxon>
        <taxon>Fibrobacteraceae</taxon>
        <taxon>Hallerella</taxon>
    </lineage>
</organism>
<evidence type="ECO:0000256" key="8">
    <source>
        <dbReference type="RuleBase" id="RU367037"/>
    </source>
</evidence>
<keyword evidence="4 8" id="KW-0813">Transport</keyword>
<dbReference type="InterPro" id="IPR001226">
    <property type="entry name" value="Flavodoxin_CS"/>
</dbReference>
<feature type="domain" description="Flavodoxin-like" evidence="9">
    <location>
        <begin position="4"/>
        <end position="139"/>
    </location>
</feature>
<evidence type="ECO:0000256" key="6">
    <source>
        <dbReference type="ARBA" id="ARBA00022643"/>
    </source>
</evidence>
<dbReference type="PANTHER" id="PTHR43717:SF1">
    <property type="entry name" value="ANAEROBIC NITRIC OXIDE REDUCTASE FLAVORUBREDOXIN"/>
    <property type="match status" value="1"/>
</dbReference>
<keyword evidence="6 8" id="KW-0288">FMN</keyword>
<evidence type="ECO:0000313" key="10">
    <source>
        <dbReference type="EMBL" id="PWL04218.1"/>
    </source>
</evidence>
<evidence type="ECO:0000256" key="7">
    <source>
        <dbReference type="ARBA" id="ARBA00022982"/>
    </source>
</evidence>
<dbReference type="InterPro" id="IPR029039">
    <property type="entry name" value="Flavoprotein-like_sf"/>
</dbReference>
<evidence type="ECO:0000259" key="9">
    <source>
        <dbReference type="PROSITE" id="PS50902"/>
    </source>
</evidence>
<dbReference type="InterPro" id="IPR008254">
    <property type="entry name" value="Flavodoxin/NO_synth"/>
</dbReference>
<sequence>MSQIAVIFWSGTGNTERMANAIAAGVQSAGNTAQLFSVSDFSEDKIDAFSSFALGCPAMGSEELEDSEFLPFYNAIKEKLAGKAVALFGSYGWGGGEWLNAWKADAEASGLKIIGTLAIENAPDENGIAECEALGKKLT</sequence>
<comment type="function">
    <text evidence="8">Low-potential electron donor to a number of redox enzymes.</text>
</comment>
<dbReference type="Proteomes" id="UP000245523">
    <property type="component" value="Unassembled WGS sequence"/>
</dbReference>
<keyword evidence="11" id="KW-1185">Reference proteome</keyword>
<dbReference type="RefSeq" id="WP_109587106.1">
    <property type="nucleotide sequence ID" value="NZ_JAXEIU010000038.1"/>
</dbReference>
<comment type="cofactor">
    <cofactor evidence="1 8">
        <name>FMN</name>
        <dbReference type="ChEBI" id="CHEBI:58210"/>
    </cofactor>
</comment>
<comment type="caution">
    <text evidence="10">The sequence shown here is derived from an EMBL/GenBank/DDBJ whole genome shotgun (WGS) entry which is preliminary data.</text>
</comment>
<evidence type="ECO:0000256" key="2">
    <source>
        <dbReference type="ARBA" id="ARBA00005267"/>
    </source>
</evidence>
<keyword evidence="7 8" id="KW-0249">Electron transport</keyword>
<protein>
    <recommendedName>
        <fullName evidence="3 8">Flavodoxin</fullName>
    </recommendedName>
</protein>
<name>A0ABX5LSG8_9BACT</name>
<accession>A0ABX5LSG8</accession>
<evidence type="ECO:0000256" key="4">
    <source>
        <dbReference type="ARBA" id="ARBA00022448"/>
    </source>
</evidence>
<evidence type="ECO:0000256" key="3">
    <source>
        <dbReference type="ARBA" id="ARBA00017869"/>
    </source>
</evidence>
<dbReference type="PROSITE" id="PS50902">
    <property type="entry name" value="FLAVODOXIN_LIKE"/>
    <property type="match status" value="1"/>
</dbReference>
<dbReference type="InterPro" id="IPR010087">
    <property type="entry name" value="Flav_short"/>
</dbReference>
<dbReference type="PROSITE" id="PS00201">
    <property type="entry name" value="FLAVODOXIN"/>
    <property type="match status" value="1"/>
</dbReference>
<evidence type="ECO:0000313" key="11">
    <source>
        <dbReference type="Proteomes" id="UP000245523"/>
    </source>
</evidence>
<dbReference type="SUPFAM" id="SSF52218">
    <property type="entry name" value="Flavoproteins"/>
    <property type="match status" value="1"/>
</dbReference>
<dbReference type="PANTHER" id="PTHR43717">
    <property type="entry name" value="ANAEROBIC NITRIC OXIDE REDUCTASE FLAVORUBREDOXIN"/>
    <property type="match status" value="1"/>
</dbReference>
<dbReference type="EMBL" id="QGHD01000001">
    <property type="protein sequence ID" value="PWL04218.1"/>
    <property type="molecule type" value="Genomic_DNA"/>
</dbReference>
<comment type="similarity">
    <text evidence="2 8">Belongs to the flavodoxin family.</text>
</comment>
<evidence type="ECO:0000256" key="1">
    <source>
        <dbReference type="ARBA" id="ARBA00001917"/>
    </source>
</evidence>
<reference evidence="10 11" key="1">
    <citation type="submission" date="2018-05" db="EMBL/GenBank/DDBJ databases">
        <title>Animal gut microbial communities from fecal samples from Wisconsin, USA.</title>
        <authorList>
            <person name="Neumann A."/>
        </authorList>
    </citation>
    <scope>NUCLEOTIDE SEQUENCE [LARGE SCALE GENOMIC DNA]</scope>
    <source>
        <strain evidence="10 11">UWS4</strain>
    </source>
</reference>
<gene>
    <name evidence="10" type="ORF">B0H50_101232</name>
</gene>
<proteinExistence type="inferred from homology"/>
<keyword evidence="5 8" id="KW-0285">Flavoprotein</keyword>